<dbReference type="Proteomes" id="UP000320184">
    <property type="component" value="Unassembled WGS sequence"/>
</dbReference>
<keyword evidence="2 4" id="KW-0479">Metal-binding</keyword>
<evidence type="ECO:0000256" key="2">
    <source>
        <dbReference type="ARBA" id="ARBA00022723"/>
    </source>
</evidence>
<keyword evidence="3 5" id="KW-0378">Hydrolase</keyword>
<gene>
    <name evidence="6" type="primary">speB</name>
    <name evidence="6" type="ORF">E6K73_00110</name>
</gene>
<comment type="cofactor">
    <cofactor evidence="4">
        <name>Mn(2+)</name>
        <dbReference type="ChEBI" id="CHEBI:29035"/>
    </cofactor>
    <text evidence="4">Binds 2 manganese ions per subunit.</text>
</comment>
<evidence type="ECO:0000256" key="3">
    <source>
        <dbReference type="ARBA" id="ARBA00022801"/>
    </source>
</evidence>
<feature type="binding site" evidence="4">
    <location>
        <position position="222"/>
    </location>
    <ligand>
        <name>Mn(2+)</name>
        <dbReference type="ChEBI" id="CHEBI:29035"/>
        <label>1</label>
    </ligand>
</feature>
<dbReference type="GO" id="GO:0046872">
    <property type="term" value="F:metal ion binding"/>
    <property type="evidence" value="ECO:0007669"/>
    <property type="project" value="UniProtKB-KW"/>
</dbReference>
<dbReference type="InterPro" id="IPR005925">
    <property type="entry name" value="Agmatinase-rel"/>
</dbReference>
<evidence type="ECO:0000256" key="4">
    <source>
        <dbReference type="PIRSR" id="PIRSR036979-1"/>
    </source>
</evidence>
<dbReference type="PIRSF" id="PIRSF036979">
    <property type="entry name" value="Arginase"/>
    <property type="match status" value="1"/>
</dbReference>
<protein>
    <submittedName>
        <fullName evidence="6">Agmatinase</fullName>
        <ecNumber evidence="6">3.5.3.11</ecNumber>
    </submittedName>
</protein>
<evidence type="ECO:0000256" key="5">
    <source>
        <dbReference type="RuleBase" id="RU003684"/>
    </source>
</evidence>
<feature type="binding site" evidence="4">
    <location>
        <position position="116"/>
    </location>
    <ligand>
        <name>Mn(2+)</name>
        <dbReference type="ChEBI" id="CHEBI:29035"/>
        <label>1</label>
    </ligand>
</feature>
<keyword evidence="4" id="KW-0464">Manganese</keyword>
<dbReference type="Pfam" id="PF00491">
    <property type="entry name" value="Arginase"/>
    <property type="match status" value="1"/>
</dbReference>
<dbReference type="Gene3D" id="3.40.800.10">
    <property type="entry name" value="Ureohydrolase domain"/>
    <property type="match status" value="1"/>
</dbReference>
<dbReference type="NCBIfam" id="TIGR01230">
    <property type="entry name" value="agmatinase"/>
    <property type="match status" value="1"/>
</dbReference>
<comment type="caution">
    <text evidence="6">The sequence shown here is derived from an EMBL/GenBank/DDBJ whole genome shotgun (WGS) entry which is preliminary data.</text>
</comment>
<dbReference type="PROSITE" id="PS01053">
    <property type="entry name" value="ARGINASE_1"/>
    <property type="match status" value="1"/>
</dbReference>
<dbReference type="SUPFAM" id="SSF52768">
    <property type="entry name" value="Arginase/deacetylase"/>
    <property type="match status" value="1"/>
</dbReference>
<feature type="binding site" evidence="4">
    <location>
        <position position="143"/>
    </location>
    <ligand>
        <name>Mn(2+)</name>
        <dbReference type="ChEBI" id="CHEBI:29035"/>
        <label>1</label>
    </ligand>
</feature>
<feature type="binding site" evidence="4">
    <location>
        <position position="139"/>
    </location>
    <ligand>
        <name>Mn(2+)</name>
        <dbReference type="ChEBI" id="CHEBI:29035"/>
        <label>1</label>
    </ligand>
</feature>
<comment type="similarity">
    <text evidence="1">Belongs to the arginase family. Agmatinase subfamily.</text>
</comment>
<reference evidence="6 7" key="1">
    <citation type="journal article" date="2019" name="Nat. Microbiol.">
        <title>Mediterranean grassland soil C-N compound turnover is dependent on rainfall and depth, and is mediated by genomically divergent microorganisms.</title>
        <authorList>
            <person name="Diamond S."/>
            <person name="Andeer P.F."/>
            <person name="Li Z."/>
            <person name="Crits-Christoph A."/>
            <person name="Burstein D."/>
            <person name="Anantharaman K."/>
            <person name="Lane K.R."/>
            <person name="Thomas B.C."/>
            <person name="Pan C."/>
            <person name="Northen T.R."/>
            <person name="Banfield J.F."/>
        </authorList>
    </citation>
    <scope>NUCLEOTIDE SEQUENCE [LARGE SCALE GENOMIC DNA]</scope>
    <source>
        <strain evidence="6">WS_3</strain>
    </source>
</reference>
<dbReference type="EMBL" id="VBOT01000001">
    <property type="protein sequence ID" value="TMQ54319.1"/>
    <property type="molecule type" value="Genomic_DNA"/>
</dbReference>
<dbReference type="PANTHER" id="PTHR11358:SF26">
    <property type="entry name" value="GUANIDINO ACID HYDROLASE, MITOCHONDRIAL"/>
    <property type="match status" value="1"/>
</dbReference>
<dbReference type="InterPro" id="IPR006035">
    <property type="entry name" value="Ureohydrolase"/>
</dbReference>
<dbReference type="PROSITE" id="PS51409">
    <property type="entry name" value="ARGINASE_2"/>
    <property type="match status" value="1"/>
</dbReference>
<name>A0A538SSG3_UNCEI</name>
<feature type="binding site" evidence="4">
    <location>
        <position position="220"/>
    </location>
    <ligand>
        <name>Mn(2+)</name>
        <dbReference type="ChEBI" id="CHEBI:29035"/>
        <label>1</label>
    </ligand>
</feature>
<dbReference type="CDD" id="cd11593">
    <property type="entry name" value="Agmatinase-like_2"/>
    <property type="match status" value="1"/>
</dbReference>
<sequence length="301" mass="32915">MTRPDWPTGVPQSFGGLEPEFSDLDRARCAILPVPYDFTTSYQGGTRSGPRAILEASRNMELWDEELGATYRAGIHTLPELEPTALGPEAMVDRVEQAVSWILDRGKLPVMLGGEHSITAGAVRAAARRFKRLSVLQLDAHADLRDRYLDSPYSHACVMRRVRERVPVASVGIRSMSEEEAQFLRREPAPMWSTRQFRALGGKWQPVLSALTEEVYVTFDLDALDPSILPATGTPEPGGLDWFEAVDLLRAVSERASIVGFDIVELAPIPGQVASDFLAARLTYRAIGLALAGVGTGVAKS</sequence>
<dbReference type="GO" id="GO:0033389">
    <property type="term" value="P:putrescine biosynthetic process from arginine, via agmatine"/>
    <property type="evidence" value="ECO:0007669"/>
    <property type="project" value="TreeGrafter"/>
</dbReference>
<dbReference type="PANTHER" id="PTHR11358">
    <property type="entry name" value="ARGINASE/AGMATINASE"/>
    <property type="match status" value="1"/>
</dbReference>
<evidence type="ECO:0000313" key="7">
    <source>
        <dbReference type="Proteomes" id="UP000320184"/>
    </source>
</evidence>
<organism evidence="6 7">
    <name type="scientific">Eiseniibacteriota bacterium</name>
    <dbReference type="NCBI Taxonomy" id="2212470"/>
    <lineage>
        <taxon>Bacteria</taxon>
        <taxon>Candidatus Eiseniibacteriota</taxon>
    </lineage>
</organism>
<dbReference type="InterPro" id="IPR020855">
    <property type="entry name" value="Ureohydrolase_Mn_BS"/>
</dbReference>
<dbReference type="GO" id="GO:0008783">
    <property type="term" value="F:agmatinase activity"/>
    <property type="evidence" value="ECO:0007669"/>
    <property type="project" value="UniProtKB-EC"/>
</dbReference>
<dbReference type="InterPro" id="IPR023696">
    <property type="entry name" value="Ureohydrolase_dom_sf"/>
</dbReference>
<accession>A0A538SSG3</accession>
<proteinExistence type="inferred from homology"/>
<feature type="binding site" evidence="4">
    <location>
        <position position="141"/>
    </location>
    <ligand>
        <name>Mn(2+)</name>
        <dbReference type="ChEBI" id="CHEBI:29035"/>
        <label>1</label>
    </ligand>
</feature>
<evidence type="ECO:0000313" key="6">
    <source>
        <dbReference type="EMBL" id="TMQ54319.1"/>
    </source>
</evidence>
<evidence type="ECO:0000256" key="1">
    <source>
        <dbReference type="ARBA" id="ARBA00009227"/>
    </source>
</evidence>
<dbReference type="AlphaFoldDB" id="A0A538SSG3"/>
<dbReference type="EC" id="3.5.3.11" evidence="6"/>